<gene>
    <name evidence="5" type="ORF">TSPGSL018_10333</name>
    <name evidence="4" type="ORF">TSPGSL018_14863</name>
</gene>
<feature type="domain" description="CUE" evidence="3">
    <location>
        <begin position="164"/>
        <end position="208"/>
    </location>
</feature>
<feature type="region of interest" description="Disordered" evidence="1">
    <location>
        <begin position="209"/>
        <end position="262"/>
    </location>
</feature>
<dbReference type="PANTHER" id="PTHR46651">
    <property type="entry name" value="POLYADENYLATE-BINDING PROTEIN-INTERACTING PROTEIN 7"/>
    <property type="match status" value="1"/>
</dbReference>
<feature type="domain" description="Smr" evidence="2">
    <location>
        <begin position="403"/>
        <end position="476"/>
    </location>
</feature>
<feature type="region of interest" description="Disordered" evidence="1">
    <location>
        <begin position="276"/>
        <end position="302"/>
    </location>
</feature>
<dbReference type="GO" id="GO:0043130">
    <property type="term" value="F:ubiquitin binding"/>
    <property type="evidence" value="ECO:0007669"/>
    <property type="project" value="InterPro"/>
</dbReference>
<protein>
    <submittedName>
        <fullName evidence="4">Pentatricopeptide repeat-containing</fullName>
    </submittedName>
</protein>
<dbReference type="EMBL" id="GBEZ01004836">
    <property type="protein sequence ID" value="JAC80410.1"/>
    <property type="molecule type" value="Transcribed_RNA"/>
</dbReference>
<dbReference type="Gene3D" id="3.30.1370.110">
    <property type="match status" value="1"/>
</dbReference>
<dbReference type="PROSITE" id="PS51140">
    <property type="entry name" value="CUE"/>
    <property type="match status" value="1"/>
</dbReference>
<sequence>MAAKMFASMQHASTLLDGFLDGRHKGCALDRPVLEYLASSLADAADSLASHGDIETASGAVAEAVSEYLHPPVRAEDIQADIAELVLKVSGGAAEAGHTGTEPGDAPSKMALSAAAAEFVPSRVLPADRLGQQREEDACSQWRWPEGPGPGGWGSMLAPEPLIPEEAALEFLVEHFPHYSVQHLRAMLQAHGGDLALTADVLTQFENELGPLGAGEQPSAADADAEDEPRPDGDPAPSMDDEESFPSLGSGTGGSAAPTVLGPLGRADGFAAALRKKPHTAAPKQPLPSAQRQPSARRTAEAANLTRACNSVAAPIKWVETGTAVESMYRDARSTARDHARIRNAYFQQATQAYLSGNRALAKELGAKGRAAGEAMKEAHEAASQQIYHSRNQQRARGEDGLIDLHGLHISEAISFLERELEDFRQQGRSPVYVLVGTGHHTRTHRATLPVAVENYLKERVVPFRVSQPGLLELRL</sequence>
<dbReference type="InterPro" id="IPR003892">
    <property type="entry name" value="CUE"/>
</dbReference>
<dbReference type="SMART" id="SM00463">
    <property type="entry name" value="SMR"/>
    <property type="match status" value="1"/>
</dbReference>
<dbReference type="PANTHER" id="PTHR46651:SF1">
    <property type="entry name" value="SMALL MUTS RELATED FAMILY PROTEIN"/>
    <property type="match status" value="1"/>
</dbReference>
<dbReference type="SUPFAM" id="SSF46934">
    <property type="entry name" value="UBA-like"/>
    <property type="match status" value="1"/>
</dbReference>
<dbReference type="SMART" id="SM01162">
    <property type="entry name" value="DUF1771"/>
    <property type="match status" value="1"/>
</dbReference>
<organism evidence="4">
    <name type="scientific">Tetraselmis sp. GSL018</name>
    <dbReference type="NCBI Taxonomy" id="582737"/>
    <lineage>
        <taxon>Eukaryota</taxon>
        <taxon>Viridiplantae</taxon>
        <taxon>Chlorophyta</taxon>
        <taxon>core chlorophytes</taxon>
        <taxon>Chlorodendrophyceae</taxon>
        <taxon>Chlorodendrales</taxon>
        <taxon>Chlorodendraceae</taxon>
        <taxon>Tetraselmis</taxon>
    </lineage>
</organism>
<dbReference type="Pfam" id="PF08590">
    <property type="entry name" value="DUF1771"/>
    <property type="match status" value="1"/>
</dbReference>
<evidence type="ECO:0000313" key="5">
    <source>
        <dbReference type="EMBL" id="JAC80410.1"/>
    </source>
</evidence>
<dbReference type="EMBL" id="GBEZ01020754">
    <property type="protein sequence ID" value="JAC65941.1"/>
    <property type="molecule type" value="Transcribed_RNA"/>
</dbReference>
<dbReference type="InterPro" id="IPR002625">
    <property type="entry name" value="Smr_dom"/>
</dbReference>
<evidence type="ECO:0000259" key="2">
    <source>
        <dbReference type="PROSITE" id="PS50828"/>
    </source>
</evidence>
<dbReference type="SUPFAM" id="SSF160443">
    <property type="entry name" value="SMR domain-like"/>
    <property type="match status" value="1"/>
</dbReference>
<evidence type="ECO:0000313" key="4">
    <source>
        <dbReference type="EMBL" id="JAC65941.1"/>
    </source>
</evidence>
<dbReference type="InterPro" id="IPR009060">
    <property type="entry name" value="UBA-like_sf"/>
</dbReference>
<accession>A0A061R5X5</accession>
<dbReference type="PROSITE" id="PS50828">
    <property type="entry name" value="SMR"/>
    <property type="match status" value="1"/>
</dbReference>
<evidence type="ECO:0000256" key="1">
    <source>
        <dbReference type="SAM" id="MobiDB-lite"/>
    </source>
</evidence>
<evidence type="ECO:0000259" key="3">
    <source>
        <dbReference type="PROSITE" id="PS51140"/>
    </source>
</evidence>
<dbReference type="InterPro" id="IPR013899">
    <property type="entry name" value="DUF1771"/>
</dbReference>
<dbReference type="InterPro" id="IPR053242">
    <property type="entry name" value="PAM2-like_domain"/>
</dbReference>
<dbReference type="Pfam" id="PF01713">
    <property type="entry name" value="Smr"/>
    <property type="match status" value="1"/>
</dbReference>
<reference evidence="4" key="1">
    <citation type="submission" date="2014-05" db="EMBL/GenBank/DDBJ databases">
        <title>The transcriptome of the halophilic microalga Tetraselmis sp. GSL018 isolated from the Great Salt Lake, Utah.</title>
        <authorList>
            <person name="Jinkerson R.E."/>
            <person name="D'Adamo S."/>
            <person name="Posewitz M.C."/>
        </authorList>
    </citation>
    <scope>NUCLEOTIDE SEQUENCE</scope>
    <source>
        <strain evidence="4">GSL018</strain>
    </source>
</reference>
<dbReference type="AlphaFoldDB" id="A0A061R5X5"/>
<dbReference type="InterPro" id="IPR036063">
    <property type="entry name" value="Smr_dom_sf"/>
</dbReference>
<proteinExistence type="predicted"/>
<name>A0A061R5X5_9CHLO</name>